<dbReference type="GO" id="GO:0006508">
    <property type="term" value="P:proteolysis"/>
    <property type="evidence" value="ECO:0007669"/>
    <property type="project" value="UniProtKB-KW"/>
</dbReference>
<dbReference type="GO" id="GO:0004252">
    <property type="term" value="F:serine-type endopeptidase activity"/>
    <property type="evidence" value="ECO:0007669"/>
    <property type="project" value="InterPro"/>
</dbReference>
<keyword evidence="3" id="KW-1003">Cell membrane</keyword>
<evidence type="ECO:0000256" key="5">
    <source>
        <dbReference type="ARBA" id="ARBA00022692"/>
    </source>
</evidence>
<keyword evidence="8 10" id="KW-1133">Transmembrane helix</keyword>
<dbReference type="Pfam" id="PF01343">
    <property type="entry name" value="Peptidase_S49"/>
    <property type="match status" value="1"/>
</dbReference>
<organism evidence="13 14">
    <name type="scientific">Idiomarina seosinensis</name>
    <dbReference type="NCBI Taxonomy" id="281739"/>
    <lineage>
        <taxon>Bacteria</taxon>
        <taxon>Pseudomonadati</taxon>
        <taxon>Pseudomonadota</taxon>
        <taxon>Gammaproteobacteria</taxon>
        <taxon>Alteromonadales</taxon>
        <taxon>Idiomarinaceae</taxon>
        <taxon>Idiomarina</taxon>
    </lineage>
</organism>
<keyword evidence="7" id="KW-0720">Serine protease</keyword>
<dbReference type="EMBL" id="PIQF01000001">
    <property type="protein sequence ID" value="RUO77133.1"/>
    <property type="molecule type" value="Genomic_DNA"/>
</dbReference>
<evidence type="ECO:0000259" key="11">
    <source>
        <dbReference type="Pfam" id="PF01343"/>
    </source>
</evidence>
<dbReference type="Gene3D" id="6.20.330.10">
    <property type="match status" value="1"/>
</dbReference>
<evidence type="ECO:0000259" key="12">
    <source>
        <dbReference type="Pfam" id="PF08496"/>
    </source>
</evidence>
<gene>
    <name evidence="13" type="ORF">CWI81_01130</name>
</gene>
<reference evidence="13 14" key="1">
    <citation type="journal article" date="2011" name="Front. Microbiol.">
        <title>Genomic signatures of strain selection and enhancement in Bacillus atrophaeus var. globigii, a historical biowarfare simulant.</title>
        <authorList>
            <person name="Gibbons H.S."/>
            <person name="Broomall S.M."/>
            <person name="McNew L.A."/>
            <person name="Daligault H."/>
            <person name="Chapman C."/>
            <person name="Bruce D."/>
            <person name="Karavis M."/>
            <person name="Krepps M."/>
            <person name="McGregor P.A."/>
            <person name="Hong C."/>
            <person name="Park K.H."/>
            <person name="Akmal A."/>
            <person name="Feldman A."/>
            <person name="Lin J.S."/>
            <person name="Chang W.E."/>
            <person name="Higgs B.W."/>
            <person name="Demirev P."/>
            <person name="Lindquist J."/>
            <person name="Liem A."/>
            <person name="Fochler E."/>
            <person name="Read T.D."/>
            <person name="Tapia R."/>
            <person name="Johnson S."/>
            <person name="Bishop-Lilly K.A."/>
            <person name="Detter C."/>
            <person name="Han C."/>
            <person name="Sozhamannan S."/>
            <person name="Rosenzweig C.N."/>
            <person name="Skowronski E.W."/>
        </authorList>
    </citation>
    <scope>NUCLEOTIDE SEQUENCE [LARGE SCALE GENOMIC DNA]</scope>
    <source>
        <strain evidence="13 14">CL-SP19</strain>
    </source>
</reference>
<evidence type="ECO:0000256" key="8">
    <source>
        <dbReference type="ARBA" id="ARBA00022989"/>
    </source>
</evidence>
<evidence type="ECO:0000313" key="13">
    <source>
        <dbReference type="EMBL" id="RUO77133.1"/>
    </source>
</evidence>
<evidence type="ECO:0000256" key="4">
    <source>
        <dbReference type="ARBA" id="ARBA00022670"/>
    </source>
</evidence>
<dbReference type="GO" id="GO:0005886">
    <property type="term" value="C:plasma membrane"/>
    <property type="evidence" value="ECO:0007669"/>
    <property type="project" value="UniProtKB-SubCell"/>
</dbReference>
<dbReference type="InterPro" id="IPR029045">
    <property type="entry name" value="ClpP/crotonase-like_dom_sf"/>
</dbReference>
<dbReference type="OrthoDB" id="5614232at2"/>
<accession>A0A432ZGV8</accession>
<dbReference type="Pfam" id="PF08496">
    <property type="entry name" value="Peptidase_S49_N"/>
    <property type="match status" value="1"/>
</dbReference>
<comment type="similarity">
    <text evidence="2">Belongs to the peptidase S49 family.</text>
</comment>
<dbReference type="Gene3D" id="3.90.226.10">
    <property type="entry name" value="2-enoyl-CoA Hydratase, Chain A, domain 1"/>
    <property type="match status" value="1"/>
</dbReference>
<name>A0A432ZGV8_9GAMM</name>
<dbReference type="InterPro" id="IPR047272">
    <property type="entry name" value="S49_SppA_C"/>
</dbReference>
<proteinExistence type="inferred from homology"/>
<dbReference type="AlphaFoldDB" id="A0A432ZGV8"/>
<keyword evidence="9 10" id="KW-0472">Membrane</keyword>
<feature type="transmembrane region" description="Helical" evidence="10">
    <location>
        <begin position="12"/>
        <end position="32"/>
    </location>
</feature>
<comment type="subcellular location">
    <subcellularLocation>
        <location evidence="1">Cell membrane</location>
    </subcellularLocation>
</comment>
<sequence>MEFIADVGSFLIKAAIIVMAFVLISGVIAQAAQKQKKQKGELEVTHLSKEMQEMQDALKMELMDKKARKVALKKLKKTRKQKKDSDQRLFVIDFKGSMDAKEVDNLRREVNAVLSLATDKDEVLVRLESGGGVVNGYGLAAAQLQRLREQGLTLHVAVDKVAASGGYMMACVGHKIYAAPFAFIGSIGVVAQVPNVHRWLKNHDIDFEQITAGEFKRTLTIFGENTDEGRRKFKKDLEAIHTQFKSFVQDNRPALDIDKIATGEVWSGQEAKQLGLVDELITSDAWLLKQLGEREILKLEYSVKKPLSERFAKGTATIIHTLKASFARSDV</sequence>
<keyword evidence="4 13" id="KW-0645">Protease</keyword>
<dbReference type="PANTHER" id="PTHR42987">
    <property type="entry name" value="PEPTIDASE S49"/>
    <property type="match status" value="1"/>
</dbReference>
<evidence type="ECO:0000256" key="1">
    <source>
        <dbReference type="ARBA" id="ARBA00004236"/>
    </source>
</evidence>
<dbReference type="RefSeq" id="WP_126783400.1">
    <property type="nucleotide sequence ID" value="NZ_PIQF01000001.1"/>
</dbReference>
<evidence type="ECO:0000256" key="3">
    <source>
        <dbReference type="ARBA" id="ARBA00022475"/>
    </source>
</evidence>
<dbReference type="SUPFAM" id="SSF52096">
    <property type="entry name" value="ClpP/crotonase"/>
    <property type="match status" value="1"/>
</dbReference>
<evidence type="ECO:0000256" key="9">
    <source>
        <dbReference type="ARBA" id="ARBA00023136"/>
    </source>
</evidence>
<keyword evidence="6" id="KW-0378">Hydrolase</keyword>
<dbReference type="InterPro" id="IPR002142">
    <property type="entry name" value="Peptidase_S49"/>
</dbReference>
<keyword evidence="5 10" id="KW-0812">Transmembrane</keyword>
<protein>
    <submittedName>
        <fullName evidence="13">Protease SohB</fullName>
    </submittedName>
</protein>
<evidence type="ECO:0000256" key="7">
    <source>
        <dbReference type="ARBA" id="ARBA00022825"/>
    </source>
</evidence>
<evidence type="ECO:0000256" key="2">
    <source>
        <dbReference type="ARBA" id="ARBA00008683"/>
    </source>
</evidence>
<dbReference type="InterPro" id="IPR013703">
    <property type="entry name" value="Peptidase_S49_N_proteobac"/>
</dbReference>
<evidence type="ECO:0000313" key="14">
    <source>
        <dbReference type="Proteomes" id="UP000287908"/>
    </source>
</evidence>
<dbReference type="NCBIfam" id="NF008745">
    <property type="entry name" value="PRK11778.1"/>
    <property type="match status" value="1"/>
</dbReference>
<feature type="domain" description="Peptidase S49 N-terminal proteobacteria" evidence="12">
    <location>
        <begin position="2"/>
        <end position="144"/>
    </location>
</feature>
<feature type="domain" description="Peptidase S49" evidence="11">
    <location>
        <begin position="148"/>
        <end position="285"/>
    </location>
</feature>
<dbReference type="CDD" id="cd07023">
    <property type="entry name" value="S49_Sppa_N_C"/>
    <property type="match status" value="1"/>
</dbReference>
<comment type="caution">
    <text evidence="13">The sequence shown here is derived from an EMBL/GenBank/DDBJ whole genome shotgun (WGS) entry which is preliminary data.</text>
</comment>
<keyword evidence="14" id="KW-1185">Reference proteome</keyword>
<evidence type="ECO:0000256" key="10">
    <source>
        <dbReference type="SAM" id="Phobius"/>
    </source>
</evidence>
<dbReference type="Proteomes" id="UP000287908">
    <property type="component" value="Unassembled WGS sequence"/>
</dbReference>
<evidence type="ECO:0000256" key="6">
    <source>
        <dbReference type="ARBA" id="ARBA00022801"/>
    </source>
</evidence>
<dbReference type="PANTHER" id="PTHR42987:SF4">
    <property type="entry name" value="PROTEASE SOHB-RELATED"/>
    <property type="match status" value="1"/>
</dbReference>